<protein>
    <submittedName>
        <fullName evidence="6">2-keto-3-deoxy-phosphogluconate aldolase</fullName>
    </submittedName>
</protein>
<dbReference type="PANTHER" id="PTHR30246">
    <property type="entry name" value="2-KETO-3-DEOXY-6-PHOSPHOGLUCONATE ALDOLASE"/>
    <property type="match status" value="1"/>
</dbReference>
<dbReference type="GO" id="GO:0016829">
    <property type="term" value="F:lyase activity"/>
    <property type="evidence" value="ECO:0007669"/>
    <property type="project" value="UniProtKB-KW"/>
</dbReference>
<dbReference type="Pfam" id="PF01081">
    <property type="entry name" value="Aldolase"/>
    <property type="match status" value="1"/>
</dbReference>
<comment type="subunit">
    <text evidence="3">Homotrimer.</text>
</comment>
<accession>V4HKP0</accession>
<dbReference type="STRING" id="1324957.K933_08542"/>
<dbReference type="AlphaFoldDB" id="V4HKP0"/>
<dbReference type="PROSITE" id="PS00160">
    <property type="entry name" value="ALDOLASE_KDPG_KHG_2"/>
    <property type="match status" value="1"/>
</dbReference>
<dbReference type="Proteomes" id="UP000017840">
    <property type="component" value="Unassembled WGS sequence"/>
</dbReference>
<keyword evidence="5" id="KW-0119">Carbohydrate metabolism</keyword>
<evidence type="ECO:0000313" key="6">
    <source>
        <dbReference type="EMBL" id="ESP88494.1"/>
    </source>
</evidence>
<evidence type="ECO:0000256" key="1">
    <source>
        <dbReference type="ARBA" id="ARBA00004761"/>
    </source>
</evidence>
<dbReference type="eggNOG" id="arCOG01090">
    <property type="taxonomic scope" value="Archaea"/>
</dbReference>
<name>V4HKP0_9EURY</name>
<dbReference type="Gene3D" id="3.20.20.70">
    <property type="entry name" value="Aldolase class I"/>
    <property type="match status" value="1"/>
</dbReference>
<keyword evidence="4" id="KW-0456">Lyase</keyword>
<dbReference type="PATRIC" id="fig|1324957.4.peg.1734"/>
<comment type="pathway">
    <text evidence="1">Carbohydrate acid metabolism.</text>
</comment>
<dbReference type="InterPro" id="IPR031338">
    <property type="entry name" value="KDPG/KHG_AS_2"/>
</dbReference>
<keyword evidence="7" id="KW-1185">Reference proteome</keyword>
<dbReference type="EMBL" id="ASGZ01000028">
    <property type="protein sequence ID" value="ESP88494.1"/>
    <property type="molecule type" value="Genomic_DNA"/>
</dbReference>
<dbReference type="RefSeq" id="WP_023394293.1">
    <property type="nucleotide sequence ID" value="NZ_ASGZ01000028.1"/>
</dbReference>
<reference evidence="6 7" key="1">
    <citation type="journal article" date="2013" name="Genome Announc.">
        <title>Draft Genome Sequence of 'Candidatus Halobonum tyrrellensis' Strain G22, Isolated from the Hypersaline Waters of Lake Tyrrell, Australia.</title>
        <authorList>
            <person name="Ugalde J.A."/>
            <person name="Narasingarao P."/>
            <person name="Kuo S."/>
            <person name="Podell S."/>
            <person name="Allen E.E."/>
        </authorList>
    </citation>
    <scope>NUCLEOTIDE SEQUENCE [LARGE SCALE GENOMIC DNA]</scope>
    <source>
        <strain evidence="6 7">G22</strain>
    </source>
</reference>
<evidence type="ECO:0000256" key="3">
    <source>
        <dbReference type="ARBA" id="ARBA00011233"/>
    </source>
</evidence>
<dbReference type="InterPro" id="IPR000887">
    <property type="entry name" value="Aldlse_KDPG_KHG"/>
</dbReference>
<evidence type="ECO:0000256" key="2">
    <source>
        <dbReference type="ARBA" id="ARBA00006906"/>
    </source>
</evidence>
<dbReference type="NCBIfam" id="TIGR01182">
    <property type="entry name" value="eda"/>
    <property type="match status" value="1"/>
</dbReference>
<dbReference type="OrthoDB" id="184672at2157"/>
<evidence type="ECO:0000256" key="4">
    <source>
        <dbReference type="ARBA" id="ARBA00023239"/>
    </source>
</evidence>
<gene>
    <name evidence="6" type="ORF">K933_08542</name>
</gene>
<evidence type="ECO:0000256" key="5">
    <source>
        <dbReference type="ARBA" id="ARBA00023277"/>
    </source>
</evidence>
<dbReference type="CDD" id="cd00452">
    <property type="entry name" value="KDPG_aldolase"/>
    <property type="match status" value="1"/>
</dbReference>
<evidence type="ECO:0000313" key="7">
    <source>
        <dbReference type="Proteomes" id="UP000017840"/>
    </source>
</evidence>
<proteinExistence type="inferred from homology"/>
<dbReference type="SUPFAM" id="SSF51569">
    <property type="entry name" value="Aldolase"/>
    <property type="match status" value="1"/>
</dbReference>
<comment type="caution">
    <text evidence="6">The sequence shown here is derived from an EMBL/GenBank/DDBJ whole genome shotgun (WGS) entry which is preliminary data.</text>
</comment>
<dbReference type="PANTHER" id="PTHR30246:SF1">
    <property type="entry name" value="2-DEHYDRO-3-DEOXY-6-PHOSPHOGALACTONATE ALDOLASE-RELATED"/>
    <property type="match status" value="1"/>
</dbReference>
<organism evidence="6 7">
    <name type="scientific">Candidatus Halobonum tyrrellensis G22</name>
    <dbReference type="NCBI Taxonomy" id="1324957"/>
    <lineage>
        <taxon>Archaea</taxon>
        <taxon>Methanobacteriati</taxon>
        <taxon>Methanobacteriota</taxon>
        <taxon>Stenosarchaea group</taxon>
        <taxon>Halobacteria</taxon>
        <taxon>Halobacteriales</taxon>
        <taxon>Haloferacaceae</taxon>
        <taxon>Candidatus Halobonum</taxon>
    </lineage>
</organism>
<sequence length="217" mass="22107">MSTPGTQATFERVRDCGVIAVMRGAESETVVRTAEALVDGGVDVLEVTADTPGSAEMIRTLSEELDDAVSVGAGTVLDAETAQAAIAAGAEFVVSPSFHRDVVETCNRYGALVAPGIMTPTEAIEAFEAGADVVKLFPAATVGPGHVSALKGPLEQIPVVPTGGVSPDNCGDYIEAGATAVGAGSALVDRDAVDAGEFERITENAEAFRDAVEAARE</sequence>
<dbReference type="InterPro" id="IPR013785">
    <property type="entry name" value="Aldolase_TIM"/>
</dbReference>
<comment type="similarity">
    <text evidence="2">Belongs to the KHG/KDPG aldolase family.</text>
</comment>